<reference evidence="1 2" key="1">
    <citation type="submission" date="2024-07" db="EMBL/GenBank/DDBJ databases">
        <title>Section-level genome sequencing and comparative genomics of Aspergillus sections Usti and Cavernicolus.</title>
        <authorList>
            <consortium name="Lawrence Berkeley National Laboratory"/>
            <person name="Nybo J.L."/>
            <person name="Vesth T.C."/>
            <person name="Theobald S."/>
            <person name="Frisvad J.C."/>
            <person name="Larsen T.O."/>
            <person name="Kjaerboelling I."/>
            <person name="Rothschild-Mancinelli K."/>
            <person name="Lyhne E.K."/>
            <person name="Kogle M.E."/>
            <person name="Barry K."/>
            <person name="Clum A."/>
            <person name="Na H."/>
            <person name="Ledsgaard L."/>
            <person name="Lin J."/>
            <person name="Lipzen A."/>
            <person name="Kuo A."/>
            <person name="Riley R."/>
            <person name="Mondo S."/>
            <person name="Labutti K."/>
            <person name="Haridas S."/>
            <person name="Pangalinan J."/>
            <person name="Salamov A.A."/>
            <person name="Simmons B.A."/>
            <person name="Magnuson J.K."/>
            <person name="Chen J."/>
            <person name="Drula E."/>
            <person name="Henrissat B."/>
            <person name="Wiebenga A."/>
            <person name="Lubbers R.J."/>
            <person name="Gomes A.C."/>
            <person name="Makela M.R."/>
            <person name="Stajich J."/>
            <person name="Grigoriev I.V."/>
            <person name="Mortensen U.H."/>
            <person name="De Vries R.P."/>
            <person name="Baker S.E."/>
            <person name="Andersen M.R."/>
        </authorList>
    </citation>
    <scope>NUCLEOTIDE SEQUENCE [LARGE SCALE GENOMIC DNA]</scope>
    <source>
        <strain evidence="1 2">CBS 123904</strain>
    </source>
</reference>
<name>A0ABR4L045_9EURO</name>
<sequence length="111" mass="12419">MISCQAISIPCPVHSCPDAPTARPKAREIPSPAQVMAPKMAILMFPRRLNRRKARLVMMQLCLPRLDHAGGRIFSSLLRVIIQDPAAIVCVSAVVQIYWTVLQRKRKSDSE</sequence>
<protein>
    <submittedName>
        <fullName evidence="1">Uncharacterized protein</fullName>
    </submittedName>
</protein>
<accession>A0ABR4L045</accession>
<evidence type="ECO:0000313" key="2">
    <source>
        <dbReference type="Proteomes" id="UP001610446"/>
    </source>
</evidence>
<proteinExistence type="predicted"/>
<dbReference type="EMBL" id="JBFXLU010000002">
    <property type="protein sequence ID" value="KAL2857920.1"/>
    <property type="molecule type" value="Genomic_DNA"/>
</dbReference>
<dbReference type="Proteomes" id="UP001610446">
    <property type="component" value="Unassembled WGS sequence"/>
</dbReference>
<evidence type="ECO:0000313" key="1">
    <source>
        <dbReference type="EMBL" id="KAL2857920.1"/>
    </source>
</evidence>
<comment type="caution">
    <text evidence="1">The sequence shown here is derived from an EMBL/GenBank/DDBJ whole genome shotgun (WGS) entry which is preliminary data.</text>
</comment>
<organism evidence="1 2">
    <name type="scientific">Aspergillus pseudoustus</name>
    <dbReference type="NCBI Taxonomy" id="1810923"/>
    <lineage>
        <taxon>Eukaryota</taxon>
        <taxon>Fungi</taxon>
        <taxon>Dikarya</taxon>
        <taxon>Ascomycota</taxon>
        <taxon>Pezizomycotina</taxon>
        <taxon>Eurotiomycetes</taxon>
        <taxon>Eurotiomycetidae</taxon>
        <taxon>Eurotiales</taxon>
        <taxon>Aspergillaceae</taxon>
        <taxon>Aspergillus</taxon>
        <taxon>Aspergillus subgen. Nidulantes</taxon>
    </lineage>
</organism>
<keyword evidence="2" id="KW-1185">Reference proteome</keyword>
<gene>
    <name evidence="1" type="ORF">BJY01DRAFT_201505</name>
</gene>